<name>A0ABV1RE36_9ALTE</name>
<dbReference type="InterPro" id="IPR041916">
    <property type="entry name" value="Anti_sigma_zinc_sf"/>
</dbReference>
<sequence length="226" mass="25245">MIKFHPSERLLRGFAAGDLSSGINLAVATHVEYCQCCSETVAAIEDELAFDLCKLDDEIQSPFEDMLTSILSASDETAVLTKDTFTTDKRESFVLIDGKKFKLPRTVQRKMERQEGQNWRNLAGIHSSALGDFDEYRASLIYIEPGVQVPMHKHKSIEMTVVLAGSLSDEQGVYKPGDFIVLDNNIEHSPKTQQSQCCLCLTVMDAPIQFTQGMSRLLNPIAHLLF</sequence>
<dbReference type="SUPFAM" id="SSF51182">
    <property type="entry name" value="RmlC-like cupins"/>
    <property type="match status" value="1"/>
</dbReference>
<dbReference type="InterPro" id="IPR014710">
    <property type="entry name" value="RmlC-like_jellyroll"/>
</dbReference>
<dbReference type="Gene3D" id="1.10.10.1320">
    <property type="entry name" value="Anti-sigma factor, zinc-finger domain"/>
    <property type="match status" value="1"/>
</dbReference>
<dbReference type="InterPro" id="IPR025979">
    <property type="entry name" value="ChrR-like_cupin_dom"/>
</dbReference>
<protein>
    <submittedName>
        <fullName evidence="2">ChrR family anti-sigma-E factor</fullName>
    </submittedName>
</protein>
<dbReference type="CDD" id="cd20301">
    <property type="entry name" value="cupin_ChrR"/>
    <property type="match status" value="1"/>
</dbReference>
<dbReference type="Gene3D" id="2.60.120.10">
    <property type="entry name" value="Jelly Rolls"/>
    <property type="match status" value="1"/>
</dbReference>
<dbReference type="NCBIfam" id="TIGR02451">
    <property type="entry name" value="anti_sig_ChrR"/>
    <property type="match status" value="1"/>
</dbReference>
<dbReference type="RefSeq" id="WP_350400774.1">
    <property type="nucleotide sequence ID" value="NZ_JBELOE010000078.1"/>
</dbReference>
<dbReference type="InterPro" id="IPR012807">
    <property type="entry name" value="Anti-sigma_ChrR"/>
</dbReference>
<reference evidence="2 3" key="1">
    <citation type="submission" date="2024-06" db="EMBL/GenBank/DDBJ databases">
        <authorList>
            <person name="Chen R.Y."/>
        </authorList>
    </citation>
    <scope>NUCLEOTIDE SEQUENCE [LARGE SCALE GENOMIC DNA]</scope>
    <source>
        <strain evidence="2 3">D2</strain>
    </source>
</reference>
<evidence type="ECO:0000259" key="1">
    <source>
        <dbReference type="Pfam" id="PF12973"/>
    </source>
</evidence>
<evidence type="ECO:0000313" key="3">
    <source>
        <dbReference type="Proteomes" id="UP001467690"/>
    </source>
</evidence>
<proteinExistence type="predicted"/>
<dbReference type="EMBL" id="JBELOE010000078">
    <property type="protein sequence ID" value="MER2491037.1"/>
    <property type="molecule type" value="Genomic_DNA"/>
</dbReference>
<gene>
    <name evidence="2" type="ORF">ABS311_03985</name>
</gene>
<dbReference type="Proteomes" id="UP001467690">
    <property type="component" value="Unassembled WGS sequence"/>
</dbReference>
<organism evidence="2 3">
    <name type="scientific">Catenovulum sediminis</name>
    <dbReference type="NCBI Taxonomy" id="1740262"/>
    <lineage>
        <taxon>Bacteria</taxon>
        <taxon>Pseudomonadati</taxon>
        <taxon>Pseudomonadota</taxon>
        <taxon>Gammaproteobacteria</taxon>
        <taxon>Alteromonadales</taxon>
        <taxon>Alteromonadaceae</taxon>
        <taxon>Catenovulum</taxon>
    </lineage>
</organism>
<dbReference type="Pfam" id="PF12973">
    <property type="entry name" value="Cupin_7"/>
    <property type="match status" value="1"/>
</dbReference>
<evidence type="ECO:0000313" key="2">
    <source>
        <dbReference type="EMBL" id="MER2491037.1"/>
    </source>
</evidence>
<comment type="caution">
    <text evidence="2">The sequence shown here is derived from an EMBL/GenBank/DDBJ whole genome shotgun (WGS) entry which is preliminary data.</text>
</comment>
<accession>A0ABV1RE36</accession>
<keyword evidence="3" id="KW-1185">Reference proteome</keyword>
<dbReference type="InterPro" id="IPR011051">
    <property type="entry name" value="RmlC_Cupin_sf"/>
</dbReference>
<feature type="domain" description="ChrR-like cupin" evidence="1">
    <location>
        <begin position="119"/>
        <end position="202"/>
    </location>
</feature>